<dbReference type="EC" id="3.2.2.n1" evidence="3"/>
<dbReference type="SUPFAM" id="SSF102405">
    <property type="entry name" value="MCP/YpsA-like"/>
    <property type="match status" value="1"/>
</dbReference>
<keyword evidence="5" id="KW-1185">Reference proteome</keyword>
<dbReference type="GO" id="GO:0009691">
    <property type="term" value="P:cytokinin biosynthetic process"/>
    <property type="evidence" value="ECO:0007669"/>
    <property type="project" value="UniProtKB-UniRule"/>
</dbReference>
<dbReference type="Proteomes" id="UP000680067">
    <property type="component" value="Unassembled WGS sequence"/>
</dbReference>
<evidence type="ECO:0000313" key="4">
    <source>
        <dbReference type="EMBL" id="MBR7781442.1"/>
    </source>
</evidence>
<protein>
    <recommendedName>
        <fullName evidence="3">Cytokinin riboside 5'-monophosphate phosphoribohydrolase</fullName>
        <ecNumber evidence="3">3.2.2.n1</ecNumber>
    </recommendedName>
</protein>
<name>A0A941DIA6_9BURK</name>
<evidence type="ECO:0000313" key="5">
    <source>
        <dbReference type="Proteomes" id="UP000680067"/>
    </source>
</evidence>
<dbReference type="AlphaFoldDB" id="A0A941DIA6"/>
<comment type="similarity">
    <text evidence="2 3">Belongs to the LOG family.</text>
</comment>
<dbReference type="Gene3D" id="3.40.50.450">
    <property type="match status" value="1"/>
</dbReference>
<dbReference type="NCBIfam" id="TIGR00730">
    <property type="entry name" value="Rossman fold protein, TIGR00730 family"/>
    <property type="match status" value="1"/>
</dbReference>
<reference evidence="4" key="1">
    <citation type="submission" date="2021-04" db="EMBL/GenBank/DDBJ databases">
        <title>novel species isolated from subtropical streams in China.</title>
        <authorList>
            <person name="Lu H."/>
        </authorList>
    </citation>
    <scope>NUCLEOTIDE SEQUENCE</scope>
    <source>
        <strain evidence="4">LFS511W</strain>
    </source>
</reference>
<evidence type="ECO:0000256" key="2">
    <source>
        <dbReference type="ARBA" id="ARBA00006763"/>
    </source>
</evidence>
<keyword evidence="3" id="KW-0378">Hydrolase</keyword>
<dbReference type="PANTHER" id="PTHR31223:SF70">
    <property type="entry name" value="LOG FAMILY PROTEIN YJL055W"/>
    <property type="match status" value="1"/>
</dbReference>
<gene>
    <name evidence="4" type="ORF">KDM89_04760</name>
</gene>
<dbReference type="InterPro" id="IPR031100">
    <property type="entry name" value="LOG_fam"/>
</dbReference>
<proteinExistence type="inferred from homology"/>
<organism evidence="4 5">
    <name type="scientific">Undibacterium luofuense</name>
    <dbReference type="NCBI Taxonomy" id="2828733"/>
    <lineage>
        <taxon>Bacteria</taxon>
        <taxon>Pseudomonadati</taxon>
        <taxon>Pseudomonadota</taxon>
        <taxon>Betaproteobacteria</taxon>
        <taxon>Burkholderiales</taxon>
        <taxon>Oxalobacteraceae</taxon>
        <taxon>Undibacterium</taxon>
    </lineage>
</organism>
<dbReference type="GO" id="GO:0008714">
    <property type="term" value="F:AMP nucleosidase activity"/>
    <property type="evidence" value="ECO:0007669"/>
    <property type="project" value="UniProtKB-EC"/>
</dbReference>
<evidence type="ECO:0000256" key="3">
    <source>
        <dbReference type="RuleBase" id="RU363015"/>
    </source>
</evidence>
<sequence length="198" mass="21292">MKSVCVYCGARNGSNPLHHKQAQVLAAAMVNRNTSLVYGGGNVGLMGVIADEMMRLGGTVTGVIPASLVAREVGHQGLSQLHVVSTMHERKALMADLSDGFIAMPGGFGTLDELFEILTWAQLGFHNKPVGLLNTAGYFDHLLQFIDHAATEGFIGDEHRRMFCVADDPALLLQQMLAMQSASQLTHFSDTPDAGDLR</sequence>
<evidence type="ECO:0000256" key="1">
    <source>
        <dbReference type="ARBA" id="ARBA00000274"/>
    </source>
</evidence>
<comment type="caution">
    <text evidence="4">The sequence shown here is derived from an EMBL/GenBank/DDBJ whole genome shotgun (WGS) entry which is preliminary data.</text>
</comment>
<dbReference type="Pfam" id="PF03641">
    <property type="entry name" value="Lysine_decarbox"/>
    <property type="match status" value="1"/>
</dbReference>
<comment type="catalytic activity">
    <reaction evidence="1">
        <text>AMP + H2O = D-ribose 5-phosphate + adenine</text>
        <dbReference type="Rhea" id="RHEA:20129"/>
        <dbReference type="ChEBI" id="CHEBI:15377"/>
        <dbReference type="ChEBI" id="CHEBI:16708"/>
        <dbReference type="ChEBI" id="CHEBI:78346"/>
        <dbReference type="ChEBI" id="CHEBI:456215"/>
        <dbReference type="EC" id="3.2.2.4"/>
    </reaction>
</comment>
<accession>A0A941DIA6</accession>
<dbReference type="EMBL" id="JAGSPN010000002">
    <property type="protein sequence ID" value="MBR7781442.1"/>
    <property type="molecule type" value="Genomic_DNA"/>
</dbReference>
<dbReference type="PANTHER" id="PTHR31223">
    <property type="entry name" value="LOG FAMILY PROTEIN YJL055W"/>
    <property type="match status" value="1"/>
</dbReference>
<keyword evidence="3" id="KW-0203">Cytokinin biosynthesis</keyword>
<dbReference type="InterPro" id="IPR005269">
    <property type="entry name" value="LOG"/>
</dbReference>
<dbReference type="GO" id="GO:0005829">
    <property type="term" value="C:cytosol"/>
    <property type="evidence" value="ECO:0007669"/>
    <property type="project" value="TreeGrafter"/>
</dbReference>
<dbReference type="RefSeq" id="WP_212686791.1">
    <property type="nucleotide sequence ID" value="NZ_JAGSPN010000002.1"/>
</dbReference>